<accession>A0A7S4MWD0</accession>
<reference evidence="1" key="1">
    <citation type="submission" date="2021-01" db="EMBL/GenBank/DDBJ databases">
        <authorList>
            <person name="Corre E."/>
            <person name="Pelletier E."/>
            <person name="Niang G."/>
            <person name="Scheremetjew M."/>
            <person name="Finn R."/>
            <person name="Kale V."/>
            <person name="Holt S."/>
            <person name="Cochrane G."/>
            <person name="Meng A."/>
            <person name="Brown T."/>
            <person name="Cohen L."/>
        </authorList>
    </citation>
    <scope>NUCLEOTIDE SEQUENCE</scope>
    <source>
        <strain evidence="1">Isolate 1302-5</strain>
    </source>
</reference>
<evidence type="ECO:0000313" key="1">
    <source>
        <dbReference type="EMBL" id="CAE2246326.1"/>
    </source>
</evidence>
<protein>
    <submittedName>
        <fullName evidence="1">Uncharacterized protein</fullName>
    </submittedName>
</protein>
<dbReference type="AlphaFoldDB" id="A0A7S4MWD0"/>
<organism evidence="1">
    <name type="scientific">Odontella aurita</name>
    <dbReference type="NCBI Taxonomy" id="265563"/>
    <lineage>
        <taxon>Eukaryota</taxon>
        <taxon>Sar</taxon>
        <taxon>Stramenopiles</taxon>
        <taxon>Ochrophyta</taxon>
        <taxon>Bacillariophyta</taxon>
        <taxon>Mediophyceae</taxon>
        <taxon>Biddulphiophycidae</taxon>
        <taxon>Eupodiscales</taxon>
        <taxon>Odontellaceae</taxon>
        <taxon>Odontella</taxon>
    </lineage>
</organism>
<gene>
    <name evidence="1" type="ORF">OAUR00152_LOCUS18941</name>
</gene>
<dbReference type="EMBL" id="HBKQ01027994">
    <property type="protein sequence ID" value="CAE2246326.1"/>
    <property type="molecule type" value="Transcribed_RNA"/>
</dbReference>
<proteinExistence type="predicted"/>
<name>A0A7S4MWD0_9STRA</name>
<sequence length="209" mass="23867">MSIYANSSEQYWRERKKKDGKRRILIVVALSFLLLCAVSLKVSSAKTRRAKQEDAESAKLARRKLLLIRPNATEAHVQQCEARIHENARGGADECDSLCNNERNSLPRPTMHQACLHACQGSLSKAAEEGCRENGTEEGAFGRAGSAYEKCFKFQNTLPKPEVFSTCRKYFREGVRRGYHMGRDYLDDILNTEWDVRRGWLEDELLHEA</sequence>